<dbReference type="InterPro" id="IPR001900">
    <property type="entry name" value="RNase_II/R"/>
</dbReference>
<accession>A0A542DB59</accession>
<keyword evidence="3" id="KW-1185">Reference proteome</keyword>
<dbReference type="PANTHER" id="PTHR23355">
    <property type="entry name" value="RIBONUCLEASE"/>
    <property type="match status" value="1"/>
</dbReference>
<dbReference type="Pfam" id="PF00773">
    <property type="entry name" value="RNB"/>
    <property type="match status" value="1"/>
</dbReference>
<protein>
    <submittedName>
        <fullName evidence="2">Exoribonuclease R</fullName>
    </submittedName>
</protein>
<dbReference type="OrthoDB" id="5800376at2"/>
<comment type="caution">
    <text evidence="2">The sequence shown here is derived from an EMBL/GenBank/DDBJ whole genome shotgun (WGS) entry which is preliminary data.</text>
</comment>
<organism evidence="2 3">
    <name type="scientific">Kribbella jejuensis</name>
    <dbReference type="NCBI Taxonomy" id="236068"/>
    <lineage>
        <taxon>Bacteria</taxon>
        <taxon>Bacillati</taxon>
        <taxon>Actinomycetota</taxon>
        <taxon>Actinomycetes</taxon>
        <taxon>Propionibacteriales</taxon>
        <taxon>Kribbellaceae</taxon>
        <taxon>Kribbella</taxon>
    </lineage>
</organism>
<dbReference type="InterPro" id="IPR040596">
    <property type="entry name" value="RNase_II_C_S1"/>
</dbReference>
<dbReference type="GO" id="GO:0006402">
    <property type="term" value="P:mRNA catabolic process"/>
    <property type="evidence" value="ECO:0007669"/>
    <property type="project" value="TreeGrafter"/>
</dbReference>
<evidence type="ECO:0000313" key="3">
    <source>
        <dbReference type="Proteomes" id="UP000316298"/>
    </source>
</evidence>
<proteinExistence type="predicted"/>
<evidence type="ECO:0000259" key="1">
    <source>
        <dbReference type="SMART" id="SM00955"/>
    </source>
</evidence>
<reference evidence="2 3" key="1">
    <citation type="submission" date="2019-06" db="EMBL/GenBank/DDBJ databases">
        <title>Sequencing the genomes of 1000 actinobacteria strains.</title>
        <authorList>
            <person name="Klenk H.-P."/>
        </authorList>
    </citation>
    <scope>NUCLEOTIDE SEQUENCE [LARGE SCALE GENOMIC DNA]</scope>
    <source>
        <strain evidence="2 3">DSM 17305</strain>
    </source>
</reference>
<dbReference type="SMART" id="SM00955">
    <property type="entry name" value="RNB"/>
    <property type="match status" value="1"/>
</dbReference>
<sequence>MPLQRVRFAEDVPEVFRASLQDIRREQEVPAEFPAEVTAAAVQAAQNARLPELDRTDIEFVTIDPPDSMDLDQALHIERSSSGNSEGFTVYYAIADVAAYVQYGDPIDTEARRRGETLYAPDKRTPLHPPELSEGAASLLPDQVRPALLWTVTLDATGEITGVTCQRALVKSRAKLNYAGVQKDLDAGTASASLQLLREVGQLREQRELDRGGVNLPIPDQEVVTSDGGWGLEFRAPLPVEGWNAQISLLTGMAAAQLMMKGKIGILRTLPESHDDLRRKLGNTAKALRIDWPADLSYAEFIHGLDPKVPAHAAMLAACTVLFRGAGYTAFNGTVPDKPQHAAMKAEYAHVTAPLRRLVDRWAGEICIALSAGVEVPAWVRESMDEIPKIMDEADRRAHAYERSIVSMVEAGLVADQVGDVFDGVITDVDQKENNRGIVALTKLAIEGRVTGTALPLGRQVRVKLVEADIAKRTVAFELVHAG</sequence>
<dbReference type="InterPro" id="IPR050180">
    <property type="entry name" value="RNR_Ribonuclease"/>
</dbReference>
<gene>
    <name evidence="2" type="ORF">FB475_7302</name>
</gene>
<dbReference type="GO" id="GO:0004540">
    <property type="term" value="F:RNA nuclease activity"/>
    <property type="evidence" value="ECO:0007669"/>
    <property type="project" value="InterPro"/>
</dbReference>
<dbReference type="Proteomes" id="UP000316298">
    <property type="component" value="Unassembled WGS sequence"/>
</dbReference>
<feature type="domain" description="RNB" evidence="1">
    <location>
        <begin position="52"/>
        <end position="373"/>
    </location>
</feature>
<dbReference type="PANTHER" id="PTHR23355:SF37">
    <property type="entry name" value="EXORIBONUCLEASE 2"/>
    <property type="match status" value="1"/>
</dbReference>
<dbReference type="RefSeq" id="WP_141862939.1">
    <property type="nucleotide sequence ID" value="NZ_BAAAKA010000040.1"/>
</dbReference>
<dbReference type="EMBL" id="VFMM01000004">
    <property type="protein sequence ID" value="TQJ00306.1"/>
    <property type="molecule type" value="Genomic_DNA"/>
</dbReference>
<evidence type="ECO:0000313" key="2">
    <source>
        <dbReference type="EMBL" id="TQJ00306.1"/>
    </source>
</evidence>
<dbReference type="SUPFAM" id="SSF50249">
    <property type="entry name" value="Nucleic acid-binding proteins"/>
    <property type="match status" value="1"/>
</dbReference>
<dbReference type="GO" id="GO:0003723">
    <property type="term" value="F:RNA binding"/>
    <property type="evidence" value="ECO:0007669"/>
    <property type="project" value="InterPro"/>
</dbReference>
<dbReference type="Pfam" id="PF18614">
    <property type="entry name" value="RNase_II_C_S1"/>
    <property type="match status" value="1"/>
</dbReference>
<dbReference type="AlphaFoldDB" id="A0A542DB59"/>
<dbReference type="GO" id="GO:0005829">
    <property type="term" value="C:cytosol"/>
    <property type="evidence" value="ECO:0007669"/>
    <property type="project" value="TreeGrafter"/>
</dbReference>
<name>A0A542DB59_9ACTN</name>
<dbReference type="InterPro" id="IPR012340">
    <property type="entry name" value="NA-bd_OB-fold"/>
</dbReference>